<keyword evidence="1" id="KW-0812">Transmembrane</keyword>
<evidence type="ECO:0000256" key="1">
    <source>
        <dbReference type="SAM" id="Phobius"/>
    </source>
</evidence>
<evidence type="ECO:0000313" key="3">
    <source>
        <dbReference type="EMBL" id="OEF98181.1"/>
    </source>
</evidence>
<keyword evidence="1" id="KW-0472">Membrane</keyword>
<accession>A0A1E5G4S7</accession>
<keyword evidence="4" id="KW-1185">Reference proteome</keyword>
<name>A0A1E5G4S7_9FIRM</name>
<dbReference type="AlphaFoldDB" id="A0A1E5G4S7"/>
<comment type="caution">
    <text evidence="3">The sequence shown here is derived from an EMBL/GenBank/DDBJ whole genome shotgun (WGS) entry which is preliminary data.</text>
</comment>
<proteinExistence type="predicted"/>
<dbReference type="Proteomes" id="UP000094296">
    <property type="component" value="Unassembled WGS sequence"/>
</dbReference>
<gene>
    <name evidence="3" type="ORF">BHF68_00375</name>
</gene>
<keyword evidence="1" id="KW-1133">Transmembrane helix</keyword>
<dbReference type="EMBL" id="MIJE01000001">
    <property type="protein sequence ID" value="OEF98181.1"/>
    <property type="molecule type" value="Genomic_DNA"/>
</dbReference>
<dbReference type="RefSeq" id="WP_069641673.1">
    <property type="nucleotide sequence ID" value="NZ_MIJE01000001.1"/>
</dbReference>
<dbReference type="OrthoDB" id="1952410at2"/>
<evidence type="ECO:0000259" key="2">
    <source>
        <dbReference type="Pfam" id="PF10080"/>
    </source>
</evidence>
<sequence>MSKNKKQQFNEESRKKGTNLVIAGLILVFIAGFAAYMFSSNPSSAEDRLRFEPGNFNIGTAYAYEQVTPMTVIDNEIQGENVIISLSDVLDVGLAATRVYVENNYKDYMPLTAFINPSGQLVVSLGVCEPCRSETLRIDGEYLICESCRTVWRLDNLQGVNGGCMDYPPEAIYYEVVGDDIVIPHEQLSSWTPRPL</sequence>
<reference evidence="3 4" key="1">
    <citation type="submission" date="2016-09" db="EMBL/GenBank/DDBJ databases">
        <title>Draft genome sequence for the type strain of Desulfuribacillus alkaliarsenatis AHT28, an obligately anaerobic, sulfidogenic bacterium isolated from Russian soda lake sediments.</title>
        <authorList>
            <person name="Abin C.A."/>
            <person name="Hollibaugh J.T."/>
        </authorList>
    </citation>
    <scope>NUCLEOTIDE SEQUENCE [LARGE SCALE GENOMIC DNA]</scope>
    <source>
        <strain evidence="3 4">AHT28</strain>
    </source>
</reference>
<evidence type="ECO:0000313" key="4">
    <source>
        <dbReference type="Proteomes" id="UP000094296"/>
    </source>
</evidence>
<organism evidence="3 4">
    <name type="scientific">Desulfuribacillus alkaliarsenatis</name>
    <dbReference type="NCBI Taxonomy" id="766136"/>
    <lineage>
        <taxon>Bacteria</taxon>
        <taxon>Bacillati</taxon>
        <taxon>Bacillota</taxon>
        <taxon>Desulfuribacillia</taxon>
        <taxon>Desulfuribacillales</taxon>
        <taxon>Desulfuribacillaceae</taxon>
        <taxon>Desulfuribacillus</taxon>
    </lineage>
</organism>
<dbReference type="STRING" id="766136.BHF68_00375"/>
<feature type="transmembrane region" description="Helical" evidence="1">
    <location>
        <begin position="20"/>
        <end position="38"/>
    </location>
</feature>
<feature type="domain" description="Membrane iron-sulfur containing protein FtrD-like" evidence="2">
    <location>
        <begin position="98"/>
        <end position="192"/>
    </location>
</feature>
<dbReference type="Pfam" id="PF10080">
    <property type="entry name" value="FtrD-like"/>
    <property type="match status" value="1"/>
</dbReference>
<dbReference type="InterPro" id="IPR018758">
    <property type="entry name" value="FtrD-like"/>
</dbReference>
<protein>
    <recommendedName>
        <fullName evidence="2">Membrane iron-sulfur containing protein FtrD-like domain-containing protein</fullName>
    </recommendedName>
</protein>